<keyword evidence="2" id="KW-0560">Oxidoreductase</keyword>
<dbReference type="Gene3D" id="3.10.180.10">
    <property type="entry name" value="2,3-Dihydroxybiphenyl 1,2-Dioxygenase, domain 1"/>
    <property type="match status" value="2"/>
</dbReference>
<dbReference type="PROSITE" id="PS51819">
    <property type="entry name" value="VOC"/>
    <property type="match status" value="1"/>
</dbReference>
<evidence type="ECO:0000259" key="1">
    <source>
        <dbReference type="PROSITE" id="PS51819"/>
    </source>
</evidence>
<feature type="domain" description="VOC" evidence="1">
    <location>
        <begin position="1"/>
        <end position="77"/>
    </location>
</feature>
<gene>
    <name evidence="2" type="ORF">B2A_03028</name>
</gene>
<proteinExistence type="predicted"/>
<dbReference type="GO" id="GO:0051213">
    <property type="term" value="F:dioxygenase activity"/>
    <property type="evidence" value="ECO:0007669"/>
    <property type="project" value="UniProtKB-KW"/>
</dbReference>
<reference evidence="2" key="1">
    <citation type="submission" date="2013-08" db="EMBL/GenBank/DDBJ databases">
        <authorList>
            <person name="Mendez C."/>
            <person name="Richter M."/>
            <person name="Ferrer M."/>
            <person name="Sanchez J."/>
        </authorList>
    </citation>
    <scope>NUCLEOTIDE SEQUENCE</scope>
</reference>
<feature type="non-terminal residue" evidence="2">
    <location>
        <position position="169"/>
    </location>
</feature>
<dbReference type="EMBL" id="AUZZ01002032">
    <property type="protein sequence ID" value="EQD62007.1"/>
    <property type="molecule type" value="Genomic_DNA"/>
</dbReference>
<evidence type="ECO:0000313" key="2">
    <source>
        <dbReference type="EMBL" id="EQD62007.1"/>
    </source>
</evidence>
<dbReference type="PANTHER" id="PTHR33993:SF10">
    <property type="entry name" value="CONSERVED PROTEIN"/>
    <property type="match status" value="1"/>
</dbReference>
<accession>T1AX03</accession>
<dbReference type="PANTHER" id="PTHR33993">
    <property type="entry name" value="GLYOXALASE-RELATED"/>
    <property type="match status" value="1"/>
</dbReference>
<sequence length="169" mass="18059">SGEVGVSGLMAQTEETRTGGMPPSWLVYLGTPDVDATVQAAQRLGGRVVKDALDIPAIGRFAVLADPQGAVFAVFTPSAPAPEDAGASGVILQFSWHELATSDPQGAFDFYSELFGWSRGEAHDLGAGNFYQIIEREGARIGGIYRLQDPSRPPYWLVYVKVDDLDGTV</sequence>
<name>T1AX03_9ZZZZ</name>
<comment type="caution">
    <text evidence="2">The sequence shown here is derived from an EMBL/GenBank/DDBJ whole genome shotgun (WGS) entry which is preliminary data.</text>
</comment>
<reference evidence="2" key="2">
    <citation type="journal article" date="2014" name="ISME J.">
        <title>Microbial stratification in low pH oxic and suboxic macroscopic growths along an acid mine drainage.</title>
        <authorList>
            <person name="Mendez-Garcia C."/>
            <person name="Mesa V."/>
            <person name="Sprenger R.R."/>
            <person name="Richter M."/>
            <person name="Diez M.S."/>
            <person name="Solano J."/>
            <person name="Bargiela R."/>
            <person name="Golyshina O.V."/>
            <person name="Manteca A."/>
            <person name="Ramos J.L."/>
            <person name="Gallego J.R."/>
            <person name="Llorente I."/>
            <person name="Martins Dos Santos V.A."/>
            <person name="Jensen O.N."/>
            <person name="Pelaez A.I."/>
            <person name="Sanchez J."/>
            <person name="Ferrer M."/>
        </authorList>
    </citation>
    <scope>NUCLEOTIDE SEQUENCE</scope>
</reference>
<dbReference type="AlphaFoldDB" id="T1AX03"/>
<dbReference type="CDD" id="cd07247">
    <property type="entry name" value="SgaA_N_like"/>
    <property type="match status" value="1"/>
</dbReference>
<organism evidence="2">
    <name type="scientific">mine drainage metagenome</name>
    <dbReference type="NCBI Taxonomy" id="410659"/>
    <lineage>
        <taxon>unclassified sequences</taxon>
        <taxon>metagenomes</taxon>
        <taxon>ecological metagenomes</taxon>
    </lineage>
</organism>
<dbReference type="InterPro" id="IPR037523">
    <property type="entry name" value="VOC_core"/>
</dbReference>
<dbReference type="SUPFAM" id="SSF54593">
    <property type="entry name" value="Glyoxalase/Bleomycin resistance protein/Dihydroxybiphenyl dioxygenase"/>
    <property type="match status" value="1"/>
</dbReference>
<dbReference type="InterPro" id="IPR052164">
    <property type="entry name" value="Anthracycline_SecMetBiosynth"/>
</dbReference>
<protein>
    <submittedName>
        <fullName evidence="2">Glyoxalase/bleomycin resistance protein/dioxygenase</fullName>
    </submittedName>
</protein>
<dbReference type="InterPro" id="IPR029068">
    <property type="entry name" value="Glyas_Bleomycin-R_OHBP_Dase"/>
</dbReference>
<feature type="non-terminal residue" evidence="2">
    <location>
        <position position="1"/>
    </location>
</feature>
<keyword evidence="2" id="KW-0223">Dioxygenase</keyword>